<dbReference type="InterPro" id="IPR032710">
    <property type="entry name" value="NTF2-like_dom_sf"/>
</dbReference>
<dbReference type="SUPFAM" id="SSF54928">
    <property type="entry name" value="RNA-binding domain, RBD"/>
    <property type="match status" value="1"/>
</dbReference>
<dbReference type="PANTHER" id="PTHR10693:SF29">
    <property type="entry name" value="GB|AAD20086.1"/>
    <property type="match status" value="1"/>
</dbReference>
<dbReference type="AlphaFoldDB" id="A0AAD3TKN6"/>
<dbReference type="PROSITE" id="PS50102">
    <property type="entry name" value="RRM"/>
    <property type="match status" value="1"/>
</dbReference>
<dbReference type="InterPro" id="IPR035979">
    <property type="entry name" value="RBD_domain_sf"/>
</dbReference>
<dbReference type="Pfam" id="PF00076">
    <property type="entry name" value="RRM_1"/>
    <property type="match status" value="1"/>
</dbReference>
<dbReference type="Proteomes" id="UP001279734">
    <property type="component" value="Unassembled WGS sequence"/>
</dbReference>
<feature type="compositionally biased region" description="Basic and acidic residues" evidence="3">
    <location>
        <begin position="428"/>
        <end position="440"/>
    </location>
</feature>
<dbReference type="Gene3D" id="3.10.450.50">
    <property type="match status" value="1"/>
</dbReference>
<feature type="domain" description="NTF2" evidence="5">
    <location>
        <begin position="11"/>
        <end position="126"/>
    </location>
</feature>
<sequence>MASGTITAFQIGSYFIQQYYEILQESPHFSHQFYTDASTVTRIDGDANDATVSTPLEIHSLLTSLNYTGIEVVKLKCQNSWNGGILVMVLGYVKSRNFSGRRRFTQTFFLAPQEKGFFVHNDVFQFIDEDSANQQGIPEIPEIKIDSEVHASPHLVQQTVSNFDLDEETREYVTSIHIEADSPVDKYSVPDEQQSQEPEAETVVGEALVEESPPFETMDAVLDTQPAPINESVGESARLTYASILRAPKGSVPLQPPVRQSFSATSEQYHRVQTTSPQLNPSATSFVPEAVGAGRDEAAVQEEDELTSVYVRNLPAHVTVADIEKEFRNFGRIKPNGVFIRNRKEVGVCFAFVEFEDISGVQNAIKASPIQLLRRQVYIEERRASSNSSSRGGGRGRGRGRGSNQTDASRSRGGARNPGQGSIPDGSDYSRIRGNEHSGFDHLLPGESEGEEESDRRRCLGASAFVGIVSPISLLLSSKPSHCQLRFPRGLQASPIQLLRRQVYIEERRASSNSSSRGGGRGRAEAEEVTKLMHQGAVVVLEIPAKEASQMAVTIPESEGTVFILAVLNREEQ</sequence>
<protein>
    <recommendedName>
        <fullName evidence="8">G3BP-like protein</fullName>
    </recommendedName>
</protein>
<proteinExistence type="predicted"/>
<dbReference type="InterPro" id="IPR012677">
    <property type="entry name" value="Nucleotide-bd_a/b_plait_sf"/>
</dbReference>
<dbReference type="PANTHER" id="PTHR10693">
    <property type="entry name" value="RAS GTPASE-ACTIVATING PROTEIN-BINDING PROTEIN"/>
    <property type="match status" value="1"/>
</dbReference>
<accession>A0AAD3TKN6</accession>
<dbReference type="Gene3D" id="3.30.70.330">
    <property type="match status" value="1"/>
</dbReference>
<dbReference type="GO" id="GO:0005829">
    <property type="term" value="C:cytosol"/>
    <property type="evidence" value="ECO:0007669"/>
    <property type="project" value="TreeGrafter"/>
</dbReference>
<dbReference type="CDD" id="cd00780">
    <property type="entry name" value="NTF2"/>
    <property type="match status" value="1"/>
</dbReference>
<dbReference type="InterPro" id="IPR000504">
    <property type="entry name" value="RRM_dom"/>
</dbReference>
<evidence type="ECO:0000256" key="1">
    <source>
        <dbReference type="ARBA" id="ARBA00022884"/>
    </source>
</evidence>
<evidence type="ECO:0000259" key="5">
    <source>
        <dbReference type="PROSITE" id="PS50177"/>
    </source>
</evidence>
<feature type="region of interest" description="Disordered" evidence="3">
    <location>
        <begin position="383"/>
        <end position="455"/>
    </location>
</feature>
<dbReference type="Pfam" id="PF02136">
    <property type="entry name" value="NTF2"/>
    <property type="match status" value="1"/>
</dbReference>
<evidence type="ECO:0000256" key="3">
    <source>
        <dbReference type="SAM" id="MobiDB-lite"/>
    </source>
</evidence>
<keyword evidence="1 2" id="KW-0694">RNA-binding</keyword>
<dbReference type="InterPro" id="IPR039539">
    <property type="entry name" value="Ras_GTPase_bind_prot"/>
</dbReference>
<evidence type="ECO:0000259" key="4">
    <source>
        <dbReference type="PROSITE" id="PS50102"/>
    </source>
</evidence>
<feature type="domain" description="RRM" evidence="4">
    <location>
        <begin position="307"/>
        <end position="384"/>
    </location>
</feature>
<dbReference type="InterPro" id="IPR002075">
    <property type="entry name" value="NTF2_dom"/>
</dbReference>
<comment type="caution">
    <text evidence="6">The sequence shown here is derived from an EMBL/GenBank/DDBJ whole genome shotgun (WGS) entry which is preliminary data.</text>
</comment>
<dbReference type="GO" id="GO:1990904">
    <property type="term" value="C:ribonucleoprotein complex"/>
    <property type="evidence" value="ECO:0007669"/>
    <property type="project" value="TreeGrafter"/>
</dbReference>
<organism evidence="6 7">
    <name type="scientific">Nepenthes gracilis</name>
    <name type="common">Slender pitcher plant</name>
    <dbReference type="NCBI Taxonomy" id="150966"/>
    <lineage>
        <taxon>Eukaryota</taxon>
        <taxon>Viridiplantae</taxon>
        <taxon>Streptophyta</taxon>
        <taxon>Embryophyta</taxon>
        <taxon>Tracheophyta</taxon>
        <taxon>Spermatophyta</taxon>
        <taxon>Magnoliopsida</taxon>
        <taxon>eudicotyledons</taxon>
        <taxon>Gunneridae</taxon>
        <taxon>Pentapetalae</taxon>
        <taxon>Caryophyllales</taxon>
        <taxon>Nepenthaceae</taxon>
        <taxon>Nepenthes</taxon>
    </lineage>
</organism>
<evidence type="ECO:0000256" key="2">
    <source>
        <dbReference type="PROSITE-ProRule" id="PRU00176"/>
    </source>
</evidence>
<dbReference type="EMBL" id="BSYO01000039">
    <property type="protein sequence ID" value="GMH30904.1"/>
    <property type="molecule type" value="Genomic_DNA"/>
</dbReference>
<reference evidence="6" key="1">
    <citation type="submission" date="2023-05" db="EMBL/GenBank/DDBJ databases">
        <title>Nepenthes gracilis genome sequencing.</title>
        <authorList>
            <person name="Fukushima K."/>
        </authorList>
    </citation>
    <scope>NUCLEOTIDE SEQUENCE</scope>
    <source>
        <strain evidence="6">SING2019-196</strain>
    </source>
</reference>
<evidence type="ECO:0008006" key="8">
    <source>
        <dbReference type="Google" id="ProtNLM"/>
    </source>
</evidence>
<evidence type="ECO:0000313" key="6">
    <source>
        <dbReference type="EMBL" id="GMH30904.1"/>
    </source>
</evidence>
<gene>
    <name evidence="6" type="ORF">Nepgr_032747</name>
</gene>
<dbReference type="CDD" id="cd00590">
    <property type="entry name" value="RRM_SF"/>
    <property type="match status" value="1"/>
</dbReference>
<dbReference type="InterPro" id="IPR018222">
    <property type="entry name" value="Nuclear_transport_factor_2_euk"/>
</dbReference>
<dbReference type="GO" id="GO:0003729">
    <property type="term" value="F:mRNA binding"/>
    <property type="evidence" value="ECO:0007669"/>
    <property type="project" value="TreeGrafter"/>
</dbReference>
<dbReference type="PROSITE" id="PS50177">
    <property type="entry name" value="NTF2_DOMAIN"/>
    <property type="match status" value="1"/>
</dbReference>
<dbReference type="SUPFAM" id="SSF54427">
    <property type="entry name" value="NTF2-like"/>
    <property type="match status" value="1"/>
</dbReference>
<evidence type="ECO:0000313" key="7">
    <source>
        <dbReference type="Proteomes" id="UP001279734"/>
    </source>
</evidence>
<dbReference type="FunFam" id="3.10.450.50:FF:000003">
    <property type="entry name" value="Nuclear transport factor 2 family protein"/>
    <property type="match status" value="1"/>
</dbReference>
<dbReference type="SMART" id="SM00360">
    <property type="entry name" value="RRM"/>
    <property type="match status" value="1"/>
</dbReference>
<name>A0AAD3TKN6_NEPGR</name>
<keyword evidence="7" id="KW-1185">Reference proteome</keyword>